<organism evidence="2 3">
    <name type="scientific">Prauserella alba</name>
    <dbReference type="NCBI Taxonomy" id="176898"/>
    <lineage>
        <taxon>Bacteria</taxon>
        <taxon>Bacillati</taxon>
        <taxon>Actinomycetota</taxon>
        <taxon>Actinomycetes</taxon>
        <taxon>Pseudonocardiales</taxon>
        <taxon>Pseudonocardiaceae</taxon>
        <taxon>Prauserella</taxon>
    </lineage>
</organism>
<evidence type="ECO:0000313" key="3">
    <source>
        <dbReference type="Proteomes" id="UP001500467"/>
    </source>
</evidence>
<accession>A0ABP4G111</accession>
<dbReference type="EMBL" id="BAAALM010000012">
    <property type="protein sequence ID" value="GAA1209580.1"/>
    <property type="molecule type" value="Genomic_DNA"/>
</dbReference>
<comment type="caution">
    <text evidence="2">The sequence shown here is derived from an EMBL/GenBank/DDBJ whole genome shotgun (WGS) entry which is preliminary data.</text>
</comment>
<proteinExistence type="predicted"/>
<name>A0ABP4G111_9PSEU</name>
<sequence length="165" mass="17954">MAPVDRAATRTVVLMVHRTMVVHHQPTATSGRGQKEPDDGDLFITTPERYGAVFRRCSPSGSGALPRTRAREIPVIVKPNPADPSRCTRPHVVAIRHVADRTHGVHITLVPTGTPTSGKSNRLNHTDSACQQREADVGDRTGQYPQKSGTLELAEVLSDQVKQDP</sequence>
<gene>
    <name evidence="2" type="ORF">GCM10009675_32340</name>
</gene>
<reference evidence="3" key="1">
    <citation type="journal article" date="2019" name="Int. J. Syst. Evol. Microbiol.">
        <title>The Global Catalogue of Microorganisms (GCM) 10K type strain sequencing project: providing services to taxonomists for standard genome sequencing and annotation.</title>
        <authorList>
            <consortium name="The Broad Institute Genomics Platform"/>
            <consortium name="The Broad Institute Genome Sequencing Center for Infectious Disease"/>
            <person name="Wu L."/>
            <person name="Ma J."/>
        </authorList>
    </citation>
    <scope>NUCLEOTIDE SEQUENCE [LARGE SCALE GENOMIC DNA]</scope>
    <source>
        <strain evidence="3">JCM 13022</strain>
    </source>
</reference>
<protein>
    <submittedName>
        <fullName evidence="2">Uncharacterized protein</fullName>
    </submittedName>
</protein>
<evidence type="ECO:0000256" key="1">
    <source>
        <dbReference type="SAM" id="MobiDB-lite"/>
    </source>
</evidence>
<dbReference type="Proteomes" id="UP001500467">
    <property type="component" value="Unassembled WGS sequence"/>
</dbReference>
<keyword evidence="3" id="KW-1185">Reference proteome</keyword>
<feature type="region of interest" description="Disordered" evidence="1">
    <location>
        <begin position="133"/>
        <end position="165"/>
    </location>
</feature>
<evidence type="ECO:0000313" key="2">
    <source>
        <dbReference type="EMBL" id="GAA1209580.1"/>
    </source>
</evidence>